<proteinExistence type="predicted"/>
<name>A0A9P0BTU0_CHRIL</name>
<dbReference type="EMBL" id="LR824024">
    <property type="protein sequence ID" value="CAH0595408.1"/>
    <property type="molecule type" value="Genomic_DNA"/>
</dbReference>
<accession>A0A9P0BTU0</accession>
<feature type="chain" id="PRO_5040391506" evidence="1">
    <location>
        <begin position="31"/>
        <end position="334"/>
    </location>
</feature>
<feature type="signal peptide" evidence="1">
    <location>
        <begin position="1"/>
        <end position="30"/>
    </location>
</feature>
<evidence type="ECO:0000313" key="3">
    <source>
        <dbReference type="Proteomes" id="UP001154114"/>
    </source>
</evidence>
<dbReference type="OrthoDB" id="60092at2759"/>
<dbReference type="AlphaFoldDB" id="A0A9P0BTU0"/>
<protein>
    <submittedName>
        <fullName evidence="2">Uncharacterized protein</fullName>
    </submittedName>
</protein>
<keyword evidence="3" id="KW-1185">Reference proteome</keyword>
<keyword evidence="1" id="KW-0732">Signal</keyword>
<dbReference type="Proteomes" id="UP001154114">
    <property type="component" value="Chromosome 21"/>
</dbReference>
<gene>
    <name evidence="2" type="ORF">CINC_LOCUS6782</name>
</gene>
<dbReference type="PROSITE" id="PS51257">
    <property type="entry name" value="PROKAR_LIPOPROTEIN"/>
    <property type="match status" value="1"/>
</dbReference>
<reference evidence="2" key="1">
    <citation type="submission" date="2021-12" db="EMBL/GenBank/DDBJ databases">
        <authorList>
            <person name="King R."/>
        </authorList>
    </citation>
    <scope>NUCLEOTIDE SEQUENCE</scope>
</reference>
<sequence>MSTFRAKAQAYDFNMEFIFVQLFLFMLTSCTCNSDWVSEWMGPVQGQFQGDSQRRFDDDLKMVQLSQYQDNRKEVEYPMSNNEMSTVNLKIKLEDTLRTAKSLAETLKVQIIELVARENTLKEAIVNGRPGVSTLTVSTMSQVPRSYIIRDGRWMLCNGMIQFPVPSPTSSSNLFNGLFSEPRCIGREVSTVQDPCVFNSVIKYEVVPTTRRLVYTEDDYLCLKPSFNKTLERYMSVTKQLINETCKNGIIRSLAENTLECGIRVLSEYSFYPHRSSAASTLPLEYCTEKDGSCKLIMAWHVSNATIENFEFLKNEHNFKKYFIKSGPYIEHVI</sequence>
<evidence type="ECO:0000313" key="2">
    <source>
        <dbReference type="EMBL" id="CAH0595408.1"/>
    </source>
</evidence>
<organism evidence="2 3">
    <name type="scientific">Chrysodeixis includens</name>
    <name type="common">Soybean looper</name>
    <name type="synonym">Pseudoplusia includens</name>
    <dbReference type="NCBI Taxonomy" id="689277"/>
    <lineage>
        <taxon>Eukaryota</taxon>
        <taxon>Metazoa</taxon>
        <taxon>Ecdysozoa</taxon>
        <taxon>Arthropoda</taxon>
        <taxon>Hexapoda</taxon>
        <taxon>Insecta</taxon>
        <taxon>Pterygota</taxon>
        <taxon>Neoptera</taxon>
        <taxon>Endopterygota</taxon>
        <taxon>Lepidoptera</taxon>
        <taxon>Glossata</taxon>
        <taxon>Ditrysia</taxon>
        <taxon>Noctuoidea</taxon>
        <taxon>Noctuidae</taxon>
        <taxon>Plusiinae</taxon>
        <taxon>Chrysodeixis</taxon>
    </lineage>
</organism>
<evidence type="ECO:0000256" key="1">
    <source>
        <dbReference type="SAM" id="SignalP"/>
    </source>
</evidence>